<dbReference type="EMBL" id="SSTD01008307">
    <property type="protein sequence ID" value="TYK16304.1"/>
    <property type="molecule type" value="Genomic_DNA"/>
</dbReference>
<sequence length="124" mass="14461">MALQRVKTVFDGRWIESWRYIDYRLLDVYVPVSSSFQEFANGRCKPTKKQRACRRWKNDGGKVMVEDKSTVEKLKRKLQSKNEGRADGRKATVEDKATVEEKRRRKLRWKNGRGREGGNAPGSL</sequence>
<comment type="caution">
    <text evidence="2">The sequence shown here is derived from an EMBL/GenBank/DDBJ whole genome shotgun (WGS) entry which is preliminary data.</text>
</comment>
<feature type="compositionally biased region" description="Basic and acidic residues" evidence="1">
    <location>
        <begin position="80"/>
        <end position="102"/>
    </location>
</feature>
<gene>
    <name evidence="2" type="ORF">E5676_scaffold21G00810</name>
</gene>
<feature type="region of interest" description="Disordered" evidence="1">
    <location>
        <begin position="72"/>
        <end position="124"/>
    </location>
</feature>
<proteinExistence type="predicted"/>
<evidence type="ECO:0000313" key="3">
    <source>
        <dbReference type="Proteomes" id="UP000321947"/>
    </source>
</evidence>
<dbReference type="AlphaFoldDB" id="A0A5D3CZB7"/>
<reference evidence="2 3" key="1">
    <citation type="submission" date="2019-08" db="EMBL/GenBank/DDBJ databases">
        <title>Draft genome sequences of two oriental melons (Cucumis melo L. var makuwa).</title>
        <authorList>
            <person name="Kwon S.-Y."/>
        </authorList>
    </citation>
    <scope>NUCLEOTIDE SEQUENCE [LARGE SCALE GENOMIC DNA]</scope>
    <source>
        <strain evidence="3">cv. Chang Bougi</strain>
        <tissue evidence="2">Leaf</tissue>
    </source>
</reference>
<evidence type="ECO:0000256" key="1">
    <source>
        <dbReference type="SAM" id="MobiDB-lite"/>
    </source>
</evidence>
<organism evidence="2 3">
    <name type="scientific">Cucumis melo var. makuwa</name>
    <name type="common">Oriental melon</name>
    <dbReference type="NCBI Taxonomy" id="1194695"/>
    <lineage>
        <taxon>Eukaryota</taxon>
        <taxon>Viridiplantae</taxon>
        <taxon>Streptophyta</taxon>
        <taxon>Embryophyta</taxon>
        <taxon>Tracheophyta</taxon>
        <taxon>Spermatophyta</taxon>
        <taxon>Magnoliopsida</taxon>
        <taxon>eudicotyledons</taxon>
        <taxon>Gunneridae</taxon>
        <taxon>Pentapetalae</taxon>
        <taxon>rosids</taxon>
        <taxon>fabids</taxon>
        <taxon>Cucurbitales</taxon>
        <taxon>Cucurbitaceae</taxon>
        <taxon>Benincaseae</taxon>
        <taxon>Cucumis</taxon>
    </lineage>
</organism>
<dbReference type="Proteomes" id="UP000321947">
    <property type="component" value="Unassembled WGS sequence"/>
</dbReference>
<protein>
    <submittedName>
        <fullName evidence="2">Uncharacterized protein</fullName>
    </submittedName>
</protein>
<name>A0A5D3CZB7_CUCMM</name>
<feature type="compositionally biased region" description="Basic residues" evidence="1">
    <location>
        <begin position="103"/>
        <end position="112"/>
    </location>
</feature>
<accession>A0A5D3CZB7</accession>
<evidence type="ECO:0000313" key="2">
    <source>
        <dbReference type="EMBL" id="TYK16304.1"/>
    </source>
</evidence>